<protein>
    <submittedName>
        <fullName evidence="2">Uncharacterized protein</fullName>
    </submittedName>
</protein>
<proteinExistence type="predicted"/>
<evidence type="ECO:0000313" key="2">
    <source>
        <dbReference type="EMBL" id="VBB43912.1"/>
    </source>
</evidence>
<dbReference type="AlphaFoldDB" id="A0A653A8E2"/>
<evidence type="ECO:0000256" key="1">
    <source>
        <dbReference type="SAM" id="MobiDB-lite"/>
    </source>
</evidence>
<reference evidence="2" key="1">
    <citation type="submission" date="2018-07" db="EMBL/GenBank/DDBJ databases">
        <authorList>
            <consortium name="Genoscope - CEA"/>
            <person name="William W."/>
        </authorList>
    </citation>
    <scope>NUCLEOTIDE SEQUENCE</scope>
    <source>
        <strain evidence="2">IK1</strain>
    </source>
</reference>
<sequence length="41" mass="4177">MPIPASICRPAYDKNPQIASPQGREKTGAHPAGVGLSACSV</sequence>
<accession>A0A653A8E2</accession>
<organism evidence="2">
    <name type="scientific">Uncultured Desulfatiglans sp</name>
    <dbReference type="NCBI Taxonomy" id="1748965"/>
    <lineage>
        <taxon>Bacteria</taxon>
        <taxon>Pseudomonadati</taxon>
        <taxon>Thermodesulfobacteriota</taxon>
        <taxon>Desulfobacteria</taxon>
        <taxon>Desulfatiglandales</taxon>
        <taxon>Desulfatiglandaceae</taxon>
        <taxon>Desulfatiglans</taxon>
        <taxon>environmental samples</taxon>
    </lineage>
</organism>
<dbReference type="EMBL" id="UPXX01000027">
    <property type="protein sequence ID" value="VBB43912.1"/>
    <property type="molecule type" value="Genomic_DNA"/>
</dbReference>
<gene>
    <name evidence="2" type="ORF">TRIP_B330096</name>
</gene>
<name>A0A653A8E2_UNCDX</name>
<feature type="region of interest" description="Disordered" evidence="1">
    <location>
        <begin position="1"/>
        <end position="41"/>
    </location>
</feature>